<dbReference type="InterPro" id="IPR032675">
    <property type="entry name" value="LRR_dom_sf"/>
</dbReference>
<accession>A0A7J4XGY7</accession>
<evidence type="ECO:0000256" key="1">
    <source>
        <dbReference type="SAM" id="SignalP"/>
    </source>
</evidence>
<keyword evidence="1" id="KW-0732">Signal</keyword>
<dbReference type="PANTHER" id="PTHR45661">
    <property type="entry name" value="SURFACE ANTIGEN"/>
    <property type="match status" value="1"/>
</dbReference>
<dbReference type="Pfam" id="PF13927">
    <property type="entry name" value="Ig_3"/>
    <property type="match status" value="1"/>
</dbReference>
<dbReference type="SMART" id="SM00409">
    <property type="entry name" value="IG"/>
    <property type="match status" value="1"/>
</dbReference>
<proteinExistence type="predicted"/>
<dbReference type="Gene3D" id="3.40.50.12480">
    <property type="match status" value="3"/>
</dbReference>
<name>A0A7J4XGY7_9BACE</name>
<comment type="caution">
    <text evidence="3">The sequence shown here is derived from an EMBL/GenBank/DDBJ whole genome shotgun (WGS) entry which is preliminary data.</text>
</comment>
<dbReference type="PROSITE" id="PS50835">
    <property type="entry name" value="IG_LIKE"/>
    <property type="match status" value="1"/>
</dbReference>
<dbReference type="Gene3D" id="2.60.40.10">
    <property type="entry name" value="Immunoglobulins"/>
    <property type="match status" value="1"/>
</dbReference>
<reference evidence="3 4" key="1">
    <citation type="journal article" date="2019" name="Nat. Med.">
        <title>A library of human gut bacterial isolates paired with longitudinal multiomics data enables mechanistic microbiome research.</title>
        <authorList>
            <person name="Poyet M."/>
            <person name="Groussin M."/>
            <person name="Gibbons S.M."/>
            <person name="Avila-Pacheco J."/>
            <person name="Jiang X."/>
            <person name="Kearney S.M."/>
            <person name="Perrotta A.R."/>
            <person name="Berdy B."/>
            <person name="Zhao S."/>
            <person name="Lieberman T.D."/>
            <person name="Swanson P.K."/>
            <person name="Smith M."/>
            <person name="Roesemann S."/>
            <person name="Alexander J.E."/>
            <person name="Rich S.A."/>
            <person name="Livny J."/>
            <person name="Vlamakis H."/>
            <person name="Clish C."/>
            <person name="Bullock K."/>
            <person name="Deik A."/>
            <person name="Scott J."/>
            <person name="Pierce K.A."/>
            <person name="Xavier R.J."/>
            <person name="Alm E.J."/>
        </authorList>
    </citation>
    <scope>NUCLEOTIDE SEQUENCE [LARGE SCALE GENOMIC DNA]</scope>
    <source>
        <strain evidence="3 4">BIOML-A10</strain>
    </source>
</reference>
<organism evidence="3 4">
    <name type="scientific">Bacteroides salyersiae</name>
    <dbReference type="NCBI Taxonomy" id="291644"/>
    <lineage>
        <taxon>Bacteria</taxon>
        <taxon>Pseudomonadati</taxon>
        <taxon>Bacteroidota</taxon>
        <taxon>Bacteroidia</taxon>
        <taxon>Bacteroidales</taxon>
        <taxon>Bacteroidaceae</taxon>
        <taxon>Bacteroides</taxon>
    </lineage>
</organism>
<evidence type="ECO:0000313" key="4">
    <source>
        <dbReference type="Proteomes" id="UP000422221"/>
    </source>
</evidence>
<dbReference type="SUPFAM" id="SSF48726">
    <property type="entry name" value="Immunoglobulin"/>
    <property type="match status" value="1"/>
</dbReference>
<dbReference type="Proteomes" id="UP000422221">
    <property type="component" value="Unassembled WGS sequence"/>
</dbReference>
<dbReference type="InterPro" id="IPR036179">
    <property type="entry name" value="Ig-like_dom_sf"/>
</dbReference>
<dbReference type="InterPro" id="IPR013783">
    <property type="entry name" value="Ig-like_fold"/>
</dbReference>
<feature type="signal peptide" evidence="1">
    <location>
        <begin position="1"/>
        <end position="19"/>
    </location>
</feature>
<feature type="chain" id="PRO_5029785148" evidence="1">
    <location>
        <begin position="20"/>
        <end position="1358"/>
    </location>
</feature>
<dbReference type="EMBL" id="VWMK01000014">
    <property type="protein sequence ID" value="KAA3762948.1"/>
    <property type="molecule type" value="Genomic_DNA"/>
</dbReference>
<evidence type="ECO:0000259" key="2">
    <source>
        <dbReference type="PROSITE" id="PS50835"/>
    </source>
</evidence>
<dbReference type="InterPro" id="IPR003599">
    <property type="entry name" value="Ig_sub"/>
</dbReference>
<dbReference type="Gene3D" id="3.80.10.10">
    <property type="entry name" value="Ribonuclease Inhibitor"/>
    <property type="match status" value="5"/>
</dbReference>
<gene>
    <name evidence="3" type="ORF">F3F73_14445</name>
</gene>
<evidence type="ECO:0000313" key="3">
    <source>
        <dbReference type="EMBL" id="KAA3762948.1"/>
    </source>
</evidence>
<dbReference type="Pfam" id="PF13306">
    <property type="entry name" value="LRR_5"/>
    <property type="match status" value="3"/>
</dbReference>
<sequence length="1358" mass="146629">MRKIYSLILLLFVTWQVSAQVSVQGQPHPVAKQLVPMKAIAEGTFTMEMIENWTGEGENKAALAIQWNAEGETNALVWGYRWDGEATGEKMIRDIAAADPRFFCMTETGTAYGSTIAGLGYDVNKSGDFAVQKDGKIYYPDEEGVIFTGGYGYDGFTCLDPEDYWQSGWYQGYWSYWLKSSDESAWGYSGVGATGRKLTDGCWDGWNFAVNMSSQPWKEMAPAAKNGPTAPSIKIQPESIVVSPGESATFAPEFKGDTLVYQWYKNEIAIPDAKTPHYTIPSVTVEDAGSYYCIVKNILDEISTDTVTLTVGNKNITAIPGSEPNTAIVTYDDSYITYSGLLTIPSTIKLNGSDYSIIGIDNMAFKGCNKLTSIILPDNLTTLGEKAFSGCTALSSIILPNEVEQIGDETFSGCSALTSITVNDKLKSIGRAAFENCIALTDIILPDNVETIGSSTFKNCEKLSSVILGNSITELGDSTFLGCSTLKNIILPSSLQKIGVRSFNGCSSLINVELGHINSIGDVAFNGCTALTSITFPNNLTSIGNYAFSFCTELSSITFEEEKLNQSTLELSSMTIGNYAFEGCTKINTLTIPDKVTTLGNYAFNKCEALTSVSFGNGLVSIGNYAFGDCKKLTTVTFGTSLETIGERAFSNTQLPSLTLPSTTKIIGDWAFYGCPLNSIEFNNGLQTIGSRAFYGVSVESLNIPNSVTSLGSYAFSNCKNLSSVVLGTGITKIEDYTFNSCSSLSNIECPSVTEIGASAFASCSILKDIPLNENITTLGNGAFKSCKAITSVTVPNSVTDMGTSIFDGCTELLSATLGTGVFSVPNYTFNNCSKLATIVLSENITSIGQYAFQNCTSLAALPLTANITQINNYAFKGCTKLTSIEVPDQITSLGTYVFQNCTGITHAKIGSGITTLSNYTFYGCSNLEKVELSEKITSIGSYAFYNCQGLKILPITNAITTIGANAFYGCKGLTSAVLSDNITSLGGSAFYNCSSLEEVTLGSGITKLESSLFRNNSQLKKVVANGIITSLATYTFNGCSALECIYIKSESVPTASSNTFTNVPETCIIFVPETSVNAYKEANYWKNFIISPWLSSLEIVSTTPSMDFGNGEEANIDKDTKTFTITFNRNIVEKDNISATLKFEDEVVNDQVLTASYADNVLTLNREGERLSAGKYTLVLTTSESVLNITFNVAPWLPELEIVSTTPSMDFGNGEEANIDKDTKTFTITFNRNIVEEDNISATLKLENELVNDQVLTASYTDNVLTLNREGEKLPAGKYTLVLTTSESVLNITFNVINGGVGIENQSSEKIVHTKEYYTINGTALPQPIPGFNIIKITYEDGTVEVSKIYIRSSVNQ</sequence>
<dbReference type="InterPro" id="IPR053139">
    <property type="entry name" value="Surface_bspA-like"/>
</dbReference>
<dbReference type="PANTHER" id="PTHR45661:SF3">
    <property type="entry name" value="IG-LIKE DOMAIN-CONTAINING PROTEIN"/>
    <property type="match status" value="1"/>
</dbReference>
<dbReference type="SUPFAM" id="SSF52058">
    <property type="entry name" value="L domain-like"/>
    <property type="match status" value="2"/>
</dbReference>
<dbReference type="InterPro" id="IPR007110">
    <property type="entry name" value="Ig-like_dom"/>
</dbReference>
<feature type="domain" description="Ig-like" evidence="2">
    <location>
        <begin position="231"/>
        <end position="310"/>
    </location>
</feature>
<dbReference type="InterPro" id="IPR026906">
    <property type="entry name" value="LRR_5"/>
</dbReference>
<protein>
    <submittedName>
        <fullName evidence="3">Leucine-rich repeat protein</fullName>
    </submittedName>
</protein>
<dbReference type="RefSeq" id="WP_149996352.1">
    <property type="nucleotide sequence ID" value="NZ_VWMB01000010.1"/>
</dbReference>